<name>A0A1I4KL13_9RHOB</name>
<protein>
    <submittedName>
        <fullName evidence="1">Coenzyme PQQ synthesis protein D (PqqD)</fullName>
    </submittedName>
</protein>
<dbReference type="Gene3D" id="1.10.10.1150">
    <property type="entry name" value="Coenzyme PQQ synthesis protein D (PqqD)"/>
    <property type="match status" value="1"/>
</dbReference>
<accession>A0A1I4KL13</accession>
<organism evidence="1 2">
    <name type="scientific">Shimia aestuarii</name>
    <dbReference type="NCBI Taxonomy" id="254406"/>
    <lineage>
        <taxon>Bacteria</taxon>
        <taxon>Pseudomonadati</taxon>
        <taxon>Pseudomonadota</taxon>
        <taxon>Alphaproteobacteria</taxon>
        <taxon>Rhodobacterales</taxon>
        <taxon>Roseobacteraceae</taxon>
    </lineage>
</organism>
<dbReference type="InterPro" id="IPR041881">
    <property type="entry name" value="PqqD_sf"/>
</dbReference>
<gene>
    <name evidence="1" type="ORF">SAMN04488042_1011533</name>
</gene>
<dbReference type="InterPro" id="IPR008792">
    <property type="entry name" value="PQQD"/>
</dbReference>
<keyword evidence="2" id="KW-1185">Reference proteome</keyword>
<dbReference type="AlphaFoldDB" id="A0A1I4KL13"/>
<evidence type="ECO:0000313" key="1">
    <source>
        <dbReference type="EMBL" id="SFL79454.1"/>
    </source>
</evidence>
<dbReference type="OrthoDB" id="8448231at2"/>
<dbReference type="STRING" id="254406.SAMN04488042_1011533"/>
<dbReference type="Proteomes" id="UP000199144">
    <property type="component" value="Unassembled WGS sequence"/>
</dbReference>
<evidence type="ECO:0000313" key="2">
    <source>
        <dbReference type="Proteomes" id="UP000199144"/>
    </source>
</evidence>
<reference evidence="1 2" key="1">
    <citation type="submission" date="2016-10" db="EMBL/GenBank/DDBJ databases">
        <authorList>
            <person name="de Groot N.N."/>
        </authorList>
    </citation>
    <scope>NUCLEOTIDE SEQUENCE [LARGE SCALE GENOMIC DNA]</scope>
    <source>
        <strain evidence="1 2">DSM 15283</strain>
    </source>
</reference>
<dbReference type="RefSeq" id="WP_093092351.1">
    <property type="nucleotide sequence ID" value="NZ_FOTQ01000001.1"/>
</dbReference>
<proteinExistence type="predicted"/>
<dbReference type="Pfam" id="PF05402">
    <property type="entry name" value="PqqD"/>
    <property type="match status" value="1"/>
</dbReference>
<sequence length="95" mass="10362">MKNVGYQNASLCWQAARECSVETNSKGAILTERACGTRHYLNATAAIVYLLCDKCHSTEDIAGFIAEQFSLENLPIDDVQGALDQLQAKGLIQRG</sequence>
<dbReference type="EMBL" id="FOTQ01000001">
    <property type="protein sequence ID" value="SFL79454.1"/>
    <property type="molecule type" value="Genomic_DNA"/>
</dbReference>